<keyword evidence="2" id="KW-1185">Reference proteome</keyword>
<keyword evidence="1" id="KW-0067">ATP-binding</keyword>
<name>A0ABY6MGQ9_9BACT</name>
<dbReference type="RefSeq" id="WP_264809496.1">
    <property type="nucleotide sequence ID" value="NZ_CP110226.1"/>
</dbReference>
<dbReference type="EMBL" id="CP110226">
    <property type="protein sequence ID" value="UZD22971.1"/>
    <property type="molecule type" value="Genomic_DNA"/>
</dbReference>
<protein>
    <submittedName>
        <fullName evidence="1">ATP-binding protein</fullName>
    </submittedName>
</protein>
<sequence length="1435" mass="165898">MNINYPTEKKSVLSINWNNIRAIEGQREGFEELVCQLAGQEKIPNQVKFTRIGKPDGGKECYWELTNGDIHCWQAKFFMTSLTNNQWAQVNKSVIDAIDNHPKLKKYYVSMPVDRPDGKGRGKSMLQKWNDHVADWQKYALSKNMVVSFEYWGKHELEKRLRMPENEGLIYYFFNGTELTDQWFDTKNQESIDALGGRYTPELNFDLPLLRFHDGFTRDQNFSKQINSHYEEVLEKRRGAYLQARQKELAEKISNLDKATVNFRMVYENIDFSGVDSIPFESIKSELKCVDVATGEISRQLHELRKDEENLKRNNGDRIDNYSRPYNNELHELRELSLAIKDFYSFLDSEVCKLANEPYLILVGPAGIGKSHALADLVSGRKSNNQTSLLLLGENFSTNEMPWTQILRNQLRFNGNEDVLLGALNAKAESLQSRIIIVIDALNEGNGRRVWPKKLKSFIRSFQQYPWLGLIVSIRDSFEDLIAPESEIDNSIASRIYHAGFEGMEYEASIHFFKHYDIIPPGSPLLHPEFQNPLFLKLFCEGLNKRGFKHVPDGYQGISSIIDYYLQGVEEKLARPDELDYDSRLKLLRKVLDEILVEIVEQGKDHIPYETGEEIANNTFSGKCGSSDRQYLKRLISEGIINEDLYWKGRNNYYGIHFAYQRFQDHLIVSALLDKYLDPDNPKNSFDSSPLKELLADNSKAFYNQNLLEALSVQVPERTGIELHEIAPYAANFYAVARAFIAGLIWRRSDTIGESSRGYVSQVIGKERELFYSFLDVSISMTTKPEYFFNADRIHKNLFGFTLAKRDELWTTWLQDKYGEPSGHNAVKRLINWAWNEKPHIDISDESVRLAGVMLTWFLTSSNRYLRDAATKALVCLFQNRILVFVKVLQQFDGVNDPYVAERLFAVAYGCSLRTKDIEGLVPLSNFIYKTIFDKEEVYPHILLRDYARGVIEYTIHLGLELAVEIERVRPLYKSAFPDKLPTIEEIDAHYEPKGEDGHHGGKKWGATAILSSMTTEYGRGMASYGDFGRYTFQSALSNWEVDYNGLSNYGVQRIFELGYDPEVFSEFDSIQGSGRENGHQERIGKKYQWIVFYEILAKVSDNFKMVDDGGSIWNKHKKYDGPWRPYVRDIDPSIIIKTTQKEDDLENLEVLPWWIPSKYQNWQEALGSWKRRSDDFPPIMELLSIKNSNGVEWLNLNMHPSWKEPKKLGEERWGRGGKRIWYDIGSWIIESEELGEMLNVDHSDNAWQSWSPDVSNRYEVFSREHYWSPASIFFQLNQYYGGDALPSKLEDRHSKKKVADAHGTAIYFLWEEEFDCSKEEPISYYKPSSLVAMGLKPSEKEGEYINDQGEVVCFDPSVYEKGPACLLIRKDHIVNILKDSGLSLVWIVQGEKQVLGNNLRLIDRIEHRVGGLYHMDKNGVIKGGFNSYVKEYSR</sequence>
<evidence type="ECO:0000313" key="1">
    <source>
        <dbReference type="EMBL" id="UZD22971.1"/>
    </source>
</evidence>
<dbReference type="Proteomes" id="UP001163156">
    <property type="component" value="Chromosome"/>
</dbReference>
<evidence type="ECO:0000313" key="2">
    <source>
        <dbReference type="Proteomes" id="UP001163156"/>
    </source>
</evidence>
<gene>
    <name evidence="1" type="ORF">OM944_00450</name>
</gene>
<proteinExistence type="predicted"/>
<keyword evidence="1" id="KW-0547">Nucleotide-binding</keyword>
<reference evidence="1" key="1">
    <citation type="submission" date="2022-10" db="EMBL/GenBank/DDBJ databases">
        <title>Algoriphagus sp. a novel bacteria isolate from halophytes salicornia europaea.</title>
        <authorList>
            <person name="Peng Y."/>
            <person name="Jiang L."/>
            <person name="Lee J."/>
        </authorList>
    </citation>
    <scope>NUCLEOTIDE SEQUENCE</scope>
    <source>
        <strain evidence="1">TR-M5</strain>
    </source>
</reference>
<dbReference type="GO" id="GO:0005524">
    <property type="term" value="F:ATP binding"/>
    <property type="evidence" value="ECO:0007669"/>
    <property type="project" value="UniProtKB-KW"/>
</dbReference>
<organism evidence="1 2">
    <name type="scientific">Algoriphagus halophytocola</name>
    <dbReference type="NCBI Taxonomy" id="2991499"/>
    <lineage>
        <taxon>Bacteria</taxon>
        <taxon>Pseudomonadati</taxon>
        <taxon>Bacteroidota</taxon>
        <taxon>Cytophagia</taxon>
        <taxon>Cytophagales</taxon>
        <taxon>Cyclobacteriaceae</taxon>
        <taxon>Algoriphagus</taxon>
    </lineage>
</organism>
<accession>A0ABY6MGQ9</accession>